<evidence type="ECO:0000313" key="2">
    <source>
        <dbReference type="EMBL" id="RDX46990.1"/>
    </source>
</evidence>
<feature type="domain" description="DUF4246" evidence="1">
    <location>
        <begin position="31"/>
        <end position="81"/>
    </location>
</feature>
<proteinExistence type="predicted"/>
<organism evidence="2 3">
    <name type="scientific">Lentinus brumalis</name>
    <dbReference type="NCBI Taxonomy" id="2498619"/>
    <lineage>
        <taxon>Eukaryota</taxon>
        <taxon>Fungi</taxon>
        <taxon>Dikarya</taxon>
        <taxon>Basidiomycota</taxon>
        <taxon>Agaricomycotina</taxon>
        <taxon>Agaricomycetes</taxon>
        <taxon>Polyporales</taxon>
        <taxon>Polyporaceae</taxon>
        <taxon>Lentinus</taxon>
    </lineage>
</organism>
<dbReference type="OrthoDB" id="2756659at2759"/>
<dbReference type="PANTHER" id="PTHR33119:SF1">
    <property type="entry name" value="FE2OG DIOXYGENASE DOMAIN-CONTAINING PROTEIN"/>
    <property type="match status" value="1"/>
</dbReference>
<name>A0A371D361_9APHY</name>
<dbReference type="PANTHER" id="PTHR33119">
    <property type="entry name" value="IFI3P"/>
    <property type="match status" value="1"/>
</dbReference>
<evidence type="ECO:0000313" key="3">
    <source>
        <dbReference type="Proteomes" id="UP000256964"/>
    </source>
</evidence>
<dbReference type="EMBL" id="KZ857422">
    <property type="protein sequence ID" value="RDX46990.1"/>
    <property type="molecule type" value="Genomic_DNA"/>
</dbReference>
<sequence length="250" mass="28767">MNTVTVNDIIHGDRWTGDSNLLRHKPRVRVRDFPSPFDFQEREPVTLVELRMRFFSGKVHQKPRWWEKINDPAIAAKWRAEMVEHDRLQVELFWGSEKHFDIRQPGEKRWPRDPMTQPSAASMVYESQILIPPTVKSALVAAVSSWRTSPRTRRIGTPDRITRFSTSSIGRSHVADGSSSLEEYLAARPDFSRTTQKSGRVRPLGYINSLDPIEHWATYGTISLVLLRFIPLFEQVTSDAVNIPRPHVTG</sequence>
<dbReference type="Pfam" id="PF21666">
    <property type="entry name" value="DUF4246_N"/>
    <property type="match status" value="1"/>
</dbReference>
<protein>
    <recommendedName>
        <fullName evidence="1">DUF4246 domain-containing protein</fullName>
    </recommendedName>
</protein>
<gene>
    <name evidence="2" type="ORF">OH76DRAFT_1485045</name>
</gene>
<dbReference type="STRING" id="139420.A0A371D361"/>
<dbReference type="AlphaFoldDB" id="A0A371D361"/>
<dbReference type="Proteomes" id="UP000256964">
    <property type="component" value="Unassembled WGS sequence"/>
</dbReference>
<reference evidence="2 3" key="1">
    <citation type="journal article" date="2018" name="Biotechnol. Biofuels">
        <title>Integrative visual omics of the white-rot fungus Polyporus brumalis exposes the biotechnological potential of its oxidative enzymes for delignifying raw plant biomass.</title>
        <authorList>
            <person name="Miyauchi S."/>
            <person name="Rancon A."/>
            <person name="Drula E."/>
            <person name="Hage H."/>
            <person name="Chaduli D."/>
            <person name="Favel A."/>
            <person name="Grisel S."/>
            <person name="Henrissat B."/>
            <person name="Herpoel-Gimbert I."/>
            <person name="Ruiz-Duenas F.J."/>
            <person name="Chevret D."/>
            <person name="Hainaut M."/>
            <person name="Lin J."/>
            <person name="Wang M."/>
            <person name="Pangilinan J."/>
            <person name="Lipzen A."/>
            <person name="Lesage-Meessen L."/>
            <person name="Navarro D."/>
            <person name="Riley R."/>
            <person name="Grigoriev I.V."/>
            <person name="Zhou S."/>
            <person name="Raouche S."/>
            <person name="Rosso M.N."/>
        </authorList>
    </citation>
    <scope>NUCLEOTIDE SEQUENCE [LARGE SCALE GENOMIC DNA]</scope>
    <source>
        <strain evidence="2 3">BRFM 1820</strain>
    </source>
</reference>
<dbReference type="InterPro" id="IPR025340">
    <property type="entry name" value="DUF4246"/>
</dbReference>
<dbReference type="InterPro" id="IPR049207">
    <property type="entry name" value="DUF4246_N"/>
</dbReference>
<accession>A0A371D361</accession>
<evidence type="ECO:0000259" key="1">
    <source>
        <dbReference type="Pfam" id="PF21666"/>
    </source>
</evidence>
<keyword evidence="3" id="KW-1185">Reference proteome</keyword>